<evidence type="ECO:0000313" key="3">
    <source>
        <dbReference type="EMBL" id="MTH67367.1"/>
    </source>
</evidence>
<keyword evidence="4" id="KW-1185">Reference proteome</keyword>
<keyword evidence="2" id="KW-0812">Transmembrane</keyword>
<dbReference type="OrthoDB" id="5124586at2"/>
<reference evidence="3 4" key="1">
    <citation type="submission" date="2019-11" db="EMBL/GenBank/DDBJ databases">
        <title>Agromyces kandeliae sp. nov., isolated from mangrove soil.</title>
        <authorList>
            <person name="Wang R."/>
        </authorList>
    </citation>
    <scope>NUCLEOTIDE SEQUENCE [LARGE SCALE GENOMIC DNA]</scope>
    <source>
        <strain evidence="3 4">JCM 11433</strain>
    </source>
</reference>
<proteinExistence type="predicted"/>
<dbReference type="PROSITE" id="PS51318">
    <property type="entry name" value="TAT"/>
    <property type="match status" value="1"/>
</dbReference>
<name>A0A6I3M5F4_9MICO</name>
<dbReference type="InterPro" id="IPR006311">
    <property type="entry name" value="TAT_signal"/>
</dbReference>
<dbReference type="RefSeq" id="WP_155050489.1">
    <property type="nucleotide sequence ID" value="NZ_BAAAIB010000003.1"/>
</dbReference>
<keyword evidence="2" id="KW-1133">Transmembrane helix</keyword>
<feature type="region of interest" description="Disordered" evidence="1">
    <location>
        <begin position="1"/>
        <end position="21"/>
    </location>
</feature>
<feature type="compositionally biased region" description="Low complexity" evidence="1">
    <location>
        <begin position="66"/>
        <end position="108"/>
    </location>
</feature>
<accession>A0A6I3M5F4</accession>
<evidence type="ECO:0000256" key="2">
    <source>
        <dbReference type="SAM" id="Phobius"/>
    </source>
</evidence>
<dbReference type="Proteomes" id="UP000433071">
    <property type="component" value="Unassembled WGS sequence"/>
</dbReference>
<organism evidence="3 4">
    <name type="scientific">Agromyces bracchium</name>
    <dbReference type="NCBI Taxonomy" id="88376"/>
    <lineage>
        <taxon>Bacteria</taxon>
        <taxon>Bacillati</taxon>
        <taxon>Actinomycetota</taxon>
        <taxon>Actinomycetes</taxon>
        <taxon>Micrococcales</taxon>
        <taxon>Microbacteriaceae</taxon>
        <taxon>Agromyces</taxon>
    </lineage>
</organism>
<evidence type="ECO:0000256" key="1">
    <source>
        <dbReference type="SAM" id="MobiDB-lite"/>
    </source>
</evidence>
<feature type="transmembrane region" description="Helical" evidence="2">
    <location>
        <begin position="27"/>
        <end position="51"/>
    </location>
</feature>
<dbReference type="EMBL" id="WMLB01000010">
    <property type="protein sequence ID" value="MTH67367.1"/>
    <property type="molecule type" value="Genomic_DNA"/>
</dbReference>
<evidence type="ECO:0000313" key="4">
    <source>
        <dbReference type="Proteomes" id="UP000433071"/>
    </source>
</evidence>
<keyword evidence="2" id="KW-0472">Membrane</keyword>
<feature type="region of interest" description="Disordered" evidence="1">
    <location>
        <begin position="66"/>
        <end position="114"/>
    </location>
</feature>
<comment type="caution">
    <text evidence="3">The sequence shown here is derived from an EMBL/GenBank/DDBJ whole genome shotgun (WGS) entry which is preliminary data.</text>
</comment>
<protein>
    <submittedName>
        <fullName evidence="3">Uncharacterized protein</fullName>
    </submittedName>
</protein>
<sequence>MNLQHLLDDERRREEERQGRRMPRRRVVLLVGAVGAAIAIGTGAALTAAAVSEINGYEQLSAASTATPAVSTPAPDTAADPTPATTEPDPSASSAPAPAAGEASAAGDVDAEPAPGGIATIRGYTVYDERSDLDLIPRPSAEFVEEWALDVETILMQSHLDAKCMAEKGFTAAFIPMWQTWENGDMMALLEELDAFNDARTPEWQEAFWGADDQPLGDAYDWTQAGCHGASVHYTGMDDAN</sequence>
<gene>
    <name evidence="3" type="ORF">GJ743_03145</name>
</gene>
<feature type="compositionally biased region" description="Basic and acidic residues" evidence="1">
    <location>
        <begin position="1"/>
        <end position="19"/>
    </location>
</feature>
<dbReference type="AlphaFoldDB" id="A0A6I3M5F4"/>